<protein>
    <submittedName>
        <fullName evidence="9">ABC transporter permease</fullName>
    </submittedName>
</protein>
<evidence type="ECO:0000256" key="5">
    <source>
        <dbReference type="ARBA" id="ARBA00023136"/>
    </source>
</evidence>
<evidence type="ECO:0000256" key="6">
    <source>
        <dbReference type="SAM" id="Phobius"/>
    </source>
</evidence>
<evidence type="ECO:0000259" key="7">
    <source>
        <dbReference type="Pfam" id="PF02687"/>
    </source>
</evidence>
<dbReference type="PANTHER" id="PTHR30572:SF18">
    <property type="entry name" value="ABC-TYPE MACROLIDE FAMILY EXPORT SYSTEM PERMEASE COMPONENT 2"/>
    <property type="match status" value="1"/>
</dbReference>
<sequence length="769" mass="86763">MALGLVSAGIILGYVHQEFNYDSNTPHSRKIYQVIGKDGEQLNSYSYAPLAEALKSNFPEVKEATRIGFFYGYLACSAGENKFNENQAIFADPNFFSQFSFPLEKGDEEQCLQSPNAVVLSERAARKYFGDKNPIGEHLQIGGNHEFTVTDVYNNFKNNSNFRGDIVLPLKSIAKLTQIWVDPSWKYESDIFTFVRLADNTNVDDFSRKAGNFLSKYIPDHNYELLFQPLTSIHVDRMTAWESTPQANVRYLYILVAVAIIILLISTANFLFLYIGTMSQRSADTSIKKVCGASKTILFKEHLQEVSFMMLISLGLAILLFLFYRGYLTNVFPLLPNINLFDGKLAIILLITVFLATLLPAIYPSVILASQKPARIFRNPGIFIPGKFKLINLLVIGQFLLSIMLLISTFIIHKQTSFLENQKTGYAKDELLTIPLNMHVGEGIYSDKFGVFADELKKYPGIKNVTMAFSSPASAETGEDAPNWEGKPKDKEVKMNWASVSYNYFKTLGVKIVQGRSFSPNFPSDATDFDTRKSAFILNQSAVKAMDIANPIGKEFEVWGFEGPIIGVVKNYNFRSLRSDITPMFYQMNPFYMNEIIVRINPSDPGVLSELKTVWDKFVPQYPLEFKFVDDQIKALYQPEKNLAGTLNLFAIMAILIACMGLFTLTVLSVLQRTKEIGIRKVNGAKVSEVMAMLNKDFVKWVGIAFVIATPIAWFAMNKWLENFAYKTSLSWWIFALAGILALGIALLTVSWQSWKAATRNPVEALRYE</sequence>
<keyword evidence="2" id="KW-1003">Cell membrane</keyword>
<feature type="transmembrane region" description="Helical" evidence="6">
    <location>
        <begin position="729"/>
        <end position="750"/>
    </location>
</feature>
<dbReference type="PANTHER" id="PTHR30572">
    <property type="entry name" value="MEMBRANE COMPONENT OF TRANSPORTER-RELATED"/>
    <property type="match status" value="1"/>
</dbReference>
<dbReference type="Pfam" id="PF02687">
    <property type="entry name" value="FtsX"/>
    <property type="match status" value="2"/>
</dbReference>
<dbReference type="InterPro" id="IPR050250">
    <property type="entry name" value="Macrolide_Exporter_MacB"/>
</dbReference>
<comment type="subcellular location">
    <subcellularLocation>
        <location evidence="1">Cell membrane</location>
        <topology evidence="1">Multi-pass membrane protein</topology>
    </subcellularLocation>
</comment>
<evidence type="ECO:0000313" key="9">
    <source>
        <dbReference type="EMBL" id="GET34149.1"/>
    </source>
</evidence>
<feature type="transmembrane region" description="Helical" evidence="6">
    <location>
        <begin position="698"/>
        <end position="717"/>
    </location>
</feature>
<comment type="caution">
    <text evidence="9">The sequence shown here is derived from an EMBL/GenBank/DDBJ whole genome shotgun (WGS) entry which is preliminary data.</text>
</comment>
<evidence type="ECO:0000256" key="1">
    <source>
        <dbReference type="ARBA" id="ARBA00004651"/>
    </source>
</evidence>
<dbReference type="GO" id="GO:0022857">
    <property type="term" value="F:transmembrane transporter activity"/>
    <property type="evidence" value="ECO:0007669"/>
    <property type="project" value="TreeGrafter"/>
</dbReference>
<evidence type="ECO:0000256" key="3">
    <source>
        <dbReference type="ARBA" id="ARBA00022692"/>
    </source>
</evidence>
<dbReference type="GO" id="GO:0005886">
    <property type="term" value="C:plasma membrane"/>
    <property type="evidence" value="ECO:0007669"/>
    <property type="project" value="UniProtKB-SubCell"/>
</dbReference>
<feature type="domain" description="ABC3 transporter permease C-terminal" evidence="7">
    <location>
        <begin position="649"/>
        <end position="762"/>
    </location>
</feature>
<organism evidence="9 10">
    <name type="scientific">Prolixibacter bellariivorans</name>
    <dbReference type="NCBI Taxonomy" id="314319"/>
    <lineage>
        <taxon>Bacteria</taxon>
        <taxon>Pseudomonadati</taxon>
        <taxon>Bacteroidota</taxon>
        <taxon>Bacteroidia</taxon>
        <taxon>Marinilabiliales</taxon>
        <taxon>Prolixibacteraceae</taxon>
        <taxon>Prolixibacter</taxon>
    </lineage>
</organism>
<keyword evidence="4 6" id="KW-1133">Transmembrane helix</keyword>
<proteinExistence type="predicted"/>
<evidence type="ECO:0000259" key="8">
    <source>
        <dbReference type="Pfam" id="PF12704"/>
    </source>
</evidence>
<dbReference type="EMBL" id="BLAX01000001">
    <property type="protein sequence ID" value="GET34149.1"/>
    <property type="molecule type" value="Genomic_DNA"/>
</dbReference>
<evidence type="ECO:0000313" key="10">
    <source>
        <dbReference type="Proteomes" id="UP000391834"/>
    </source>
</evidence>
<keyword evidence="3 6" id="KW-0812">Transmembrane</keyword>
<dbReference type="Proteomes" id="UP000391834">
    <property type="component" value="Unassembled WGS sequence"/>
</dbReference>
<dbReference type="Pfam" id="PF12704">
    <property type="entry name" value="MacB_PCD"/>
    <property type="match status" value="1"/>
</dbReference>
<name>A0A5M4B1V7_9BACT</name>
<feature type="domain" description="ABC3 transporter permease C-terminal" evidence="7">
    <location>
        <begin position="257"/>
        <end position="372"/>
    </location>
</feature>
<feature type="transmembrane region" description="Helical" evidence="6">
    <location>
        <begin position="251"/>
        <end position="275"/>
    </location>
</feature>
<dbReference type="InterPro" id="IPR003838">
    <property type="entry name" value="ABC3_permease_C"/>
</dbReference>
<gene>
    <name evidence="9" type="ORF">PbJCM13498_30120</name>
</gene>
<dbReference type="AlphaFoldDB" id="A0A5M4B1V7"/>
<accession>A0A5M4B1V7</accession>
<evidence type="ECO:0000256" key="2">
    <source>
        <dbReference type="ARBA" id="ARBA00022475"/>
    </source>
</evidence>
<keyword evidence="5 6" id="KW-0472">Membrane</keyword>
<keyword evidence="10" id="KW-1185">Reference proteome</keyword>
<feature type="transmembrane region" description="Helical" evidence="6">
    <location>
        <begin position="649"/>
        <end position="671"/>
    </location>
</feature>
<dbReference type="InterPro" id="IPR025857">
    <property type="entry name" value="MacB_PCD"/>
</dbReference>
<feature type="transmembrane region" description="Helical" evidence="6">
    <location>
        <begin position="390"/>
        <end position="412"/>
    </location>
</feature>
<feature type="domain" description="MacB-like periplasmic core" evidence="8">
    <location>
        <begin position="1"/>
        <end position="209"/>
    </location>
</feature>
<evidence type="ECO:0000256" key="4">
    <source>
        <dbReference type="ARBA" id="ARBA00022989"/>
    </source>
</evidence>
<feature type="transmembrane region" description="Helical" evidence="6">
    <location>
        <begin position="345"/>
        <end position="369"/>
    </location>
</feature>
<reference evidence="9 10" key="1">
    <citation type="submission" date="2019-10" db="EMBL/GenBank/DDBJ databases">
        <title>Prolixibacter strains distinguished by the presence of nitrate reductase genes were adept at nitrate-dependent anaerobic corrosion of metallic iron and carbon steel.</title>
        <authorList>
            <person name="Iino T."/>
            <person name="Shono N."/>
            <person name="Ito K."/>
            <person name="Nakamura R."/>
            <person name="Sueoka K."/>
            <person name="Harayama S."/>
            <person name="Ohkuma M."/>
        </authorList>
    </citation>
    <scope>NUCLEOTIDE SEQUENCE [LARGE SCALE GENOMIC DNA]</scope>
    <source>
        <strain evidence="9 10">JCM 13498</strain>
    </source>
</reference>
<feature type="transmembrane region" description="Helical" evidence="6">
    <location>
        <begin position="306"/>
        <end position="325"/>
    </location>
</feature>